<dbReference type="STRING" id="394193.SAMN04489732_105381"/>
<evidence type="ECO:0000259" key="1">
    <source>
        <dbReference type="Pfam" id="PF13460"/>
    </source>
</evidence>
<reference evidence="2 3" key="1">
    <citation type="submission" date="2016-10" db="EMBL/GenBank/DDBJ databases">
        <authorList>
            <person name="de Groot N.N."/>
        </authorList>
    </citation>
    <scope>NUCLEOTIDE SEQUENCE [LARGE SCALE GENOMIC DNA]</scope>
    <source>
        <strain evidence="2 3">DSM 44993</strain>
    </source>
</reference>
<gene>
    <name evidence="2" type="ORF">SAMN04489732_105381</name>
</gene>
<dbReference type="InterPro" id="IPR036291">
    <property type="entry name" value="NAD(P)-bd_dom_sf"/>
</dbReference>
<name>A0A1H8WPA6_9PSEU</name>
<dbReference type="InterPro" id="IPR016040">
    <property type="entry name" value="NAD(P)-bd_dom"/>
</dbReference>
<dbReference type="Gene3D" id="3.40.50.720">
    <property type="entry name" value="NAD(P)-binding Rossmann-like Domain"/>
    <property type="match status" value="1"/>
</dbReference>
<dbReference type="Pfam" id="PF13460">
    <property type="entry name" value="NAD_binding_10"/>
    <property type="match status" value="1"/>
</dbReference>
<evidence type="ECO:0000313" key="3">
    <source>
        <dbReference type="Proteomes" id="UP000198582"/>
    </source>
</evidence>
<dbReference type="InterPro" id="IPR051604">
    <property type="entry name" value="Ergot_Alk_Oxidoreductase"/>
</dbReference>
<dbReference type="RefSeq" id="WP_091617439.1">
    <property type="nucleotide sequence ID" value="NZ_FOEF01000005.1"/>
</dbReference>
<dbReference type="Proteomes" id="UP000198582">
    <property type="component" value="Unassembled WGS sequence"/>
</dbReference>
<dbReference type="AlphaFoldDB" id="A0A1H8WPA6"/>
<dbReference type="OrthoDB" id="3207931at2"/>
<feature type="domain" description="NAD(P)-binding" evidence="1">
    <location>
        <begin position="6"/>
        <end position="178"/>
    </location>
</feature>
<dbReference type="PANTHER" id="PTHR43162:SF1">
    <property type="entry name" value="PRESTALK A DIFFERENTIATION PROTEIN A"/>
    <property type="match status" value="1"/>
</dbReference>
<proteinExistence type="predicted"/>
<dbReference type="Gene3D" id="3.90.25.10">
    <property type="entry name" value="UDP-galactose 4-epimerase, domain 1"/>
    <property type="match status" value="1"/>
</dbReference>
<dbReference type="EMBL" id="FOEF01000005">
    <property type="protein sequence ID" value="SEP29449.1"/>
    <property type="molecule type" value="Genomic_DNA"/>
</dbReference>
<organism evidence="2 3">
    <name type="scientific">Amycolatopsis saalfeldensis</name>
    <dbReference type="NCBI Taxonomy" id="394193"/>
    <lineage>
        <taxon>Bacteria</taxon>
        <taxon>Bacillati</taxon>
        <taxon>Actinomycetota</taxon>
        <taxon>Actinomycetes</taxon>
        <taxon>Pseudonocardiales</taxon>
        <taxon>Pseudonocardiaceae</taxon>
        <taxon>Amycolatopsis</taxon>
    </lineage>
</organism>
<dbReference type="PANTHER" id="PTHR43162">
    <property type="match status" value="1"/>
</dbReference>
<dbReference type="SUPFAM" id="SSF51735">
    <property type="entry name" value="NAD(P)-binding Rossmann-fold domains"/>
    <property type="match status" value="1"/>
</dbReference>
<evidence type="ECO:0000313" key="2">
    <source>
        <dbReference type="EMBL" id="SEP29449.1"/>
    </source>
</evidence>
<keyword evidence="3" id="KW-1185">Reference proteome</keyword>
<protein>
    <submittedName>
        <fullName evidence="2">Uncharacterized conserved protein YbjT, contains NAD(P)-binding and DUF2867 domains</fullName>
    </submittedName>
</protein>
<accession>A0A1H8WPA6</accession>
<sequence length="274" mass="28667">MFLVLGATGHVGGEVTRQLHQRGEAVRALVRDPAKAKAKLPDGVDIVQGDLERPDTLKAAMADVTGVFLMNRMGEVGEAVEVLADAGRLVFLSSAAVVDDVAEQPNVIGRAHAVVEDAIRASGTSWTFLRPGGFATNTLSWAEQIRAGDVVEGAHGDQAQPLIHEGDIAAVAVRALTEDGHDGACHLLSGPAPISQIDQVAAIGAALGRPLRWVDIGPDELRRRIEPVMPPGIADVYLGGLATSAPATGVVEAVTGRPGRTFARWAADHVADFR</sequence>